<reference evidence="3" key="1">
    <citation type="submission" date="2024-07" db="EMBL/GenBank/DDBJ databases">
        <title>Two chromosome-level genome assemblies of Korean endemic species Abeliophyllum distichum and Forsythia ovata (Oleaceae).</title>
        <authorList>
            <person name="Jang H."/>
        </authorList>
    </citation>
    <scope>NUCLEOTIDE SEQUENCE [LARGE SCALE GENOMIC DNA]</scope>
</reference>
<keyword evidence="3" id="KW-1185">Reference proteome</keyword>
<sequence length="269" mass="31495">MKIFSKGTYYRDLNFDVHIVDKYYDQTEVCLAELVKGDTYACPLVINSGISVKNEPMRDENKKARVFSFDVAKADTIFDRLYKDKQIKLSDKQKLPNPEQIKDKKYCKWHNAWSHTTNNCLVFRHVLQDAIESGQITFEAKKKMAVDKNPFPWPLGINMITTGFKSGLPKFKLVVDNGEEDLESYPSVFERLNGKEIKRDEGILCARCSREVNENVEKTGAWRHHYRPSVVPNFQPIRGRNVPFYGRPPFERQFRPMHDDRTFRPQPRQ</sequence>
<organism evidence="2 3">
    <name type="scientific">Abeliophyllum distichum</name>
    <dbReference type="NCBI Taxonomy" id="126358"/>
    <lineage>
        <taxon>Eukaryota</taxon>
        <taxon>Viridiplantae</taxon>
        <taxon>Streptophyta</taxon>
        <taxon>Embryophyta</taxon>
        <taxon>Tracheophyta</taxon>
        <taxon>Spermatophyta</taxon>
        <taxon>Magnoliopsida</taxon>
        <taxon>eudicotyledons</taxon>
        <taxon>Gunneridae</taxon>
        <taxon>Pentapetalae</taxon>
        <taxon>asterids</taxon>
        <taxon>lamiids</taxon>
        <taxon>Lamiales</taxon>
        <taxon>Oleaceae</taxon>
        <taxon>Forsythieae</taxon>
        <taxon>Abeliophyllum</taxon>
    </lineage>
</organism>
<evidence type="ECO:0000256" key="1">
    <source>
        <dbReference type="SAM" id="MobiDB-lite"/>
    </source>
</evidence>
<protein>
    <submittedName>
        <fullName evidence="2">Retroelement</fullName>
    </submittedName>
</protein>
<evidence type="ECO:0000313" key="2">
    <source>
        <dbReference type="EMBL" id="KAL2474282.1"/>
    </source>
</evidence>
<accession>A0ABD1QDI7</accession>
<dbReference type="AlphaFoldDB" id="A0ABD1QDI7"/>
<proteinExistence type="predicted"/>
<evidence type="ECO:0000313" key="3">
    <source>
        <dbReference type="Proteomes" id="UP001604336"/>
    </source>
</evidence>
<feature type="compositionally biased region" description="Basic and acidic residues" evidence="1">
    <location>
        <begin position="250"/>
        <end position="263"/>
    </location>
</feature>
<comment type="caution">
    <text evidence="2">The sequence shown here is derived from an EMBL/GenBank/DDBJ whole genome shotgun (WGS) entry which is preliminary data.</text>
</comment>
<dbReference type="EMBL" id="JBFOLK010000011">
    <property type="protein sequence ID" value="KAL2474282.1"/>
    <property type="molecule type" value="Genomic_DNA"/>
</dbReference>
<gene>
    <name evidence="2" type="ORF">Adt_35018</name>
</gene>
<dbReference type="Proteomes" id="UP001604336">
    <property type="component" value="Unassembled WGS sequence"/>
</dbReference>
<feature type="region of interest" description="Disordered" evidence="1">
    <location>
        <begin position="250"/>
        <end position="269"/>
    </location>
</feature>
<name>A0ABD1QDI7_9LAMI</name>